<keyword evidence="2" id="KW-1133">Transmembrane helix</keyword>
<protein>
    <submittedName>
        <fullName evidence="4">LytR/AlgR family response regulator transcription factor</fullName>
    </submittedName>
</protein>
<name>A0ABV9HXK8_9FLAO</name>
<dbReference type="Proteomes" id="UP001596043">
    <property type="component" value="Unassembled WGS sequence"/>
</dbReference>
<gene>
    <name evidence="4" type="ORF">ACFO3O_13385</name>
</gene>
<keyword evidence="2" id="KW-0472">Membrane</keyword>
<evidence type="ECO:0000259" key="3">
    <source>
        <dbReference type="SMART" id="SM00850"/>
    </source>
</evidence>
<feature type="transmembrane region" description="Helical" evidence="2">
    <location>
        <begin position="6"/>
        <end position="30"/>
    </location>
</feature>
<organism evidence="4 5">
    <name type="scientific">Dokdonia ponticola</name>
    <dbReference type="NCBI Taxonomy" id="2041041"/>
    <lineage>
        <taxon>Bacteria</taxon>
        <taxon>Pseudomonadati</taxon>
        <taxon>Bacteroidota</taxon>
        <taxon>Flavobacteriia</taxon>
        <taxon>Flavobacteriales</taxon>
        <taxon>Flavobacteriaceae</taxon>
        <taxon>Dokdonia</taxon>
    </lineage>
</organism>
<evidence type="ECO:0000313" key="4">
    <source>
        <dbReference type="EMBL" id="MFC4634907.1"/>
    </source>
</evidence>
<dbReference type="SMART" id="SM00850">
    <property type="entry name" value="LytTR"/>
    <property type="match status" value="1"/>
</dbReference>
<dbReference type="Pfam" id="PF04397">
    <property type="entry name" value="LytTR"/>
    <property type="match status" value="1"/>
</dbReference>
<comment type="caution">
    <text evidence="4">The sequence shown here is derived from an EMBL/GenBank/DDBJ whole genome shotgun (WGS) entry which is preliminary data.</text>
</comment>
<dbReference type="RefSeq" id="WP_379979627.1">
    <property type="nucleotide sequence ID" value="NZ_JBHSFV010000008.1"/>
</dbReference>
<evidence type="ECO:0000256" key="1">
    <source>
        <dbReference type="SAM" id="Coils"/>
    </source>
</evidence>
<keyword evidence="1" id="KW-0175">Coiled coil</keyword>
<dbReference type="Gene3D" id="2.40.50.1020">
    <property type="entry name" value="LytTr DNA-binding domain"/>
    <property type="match status" value="1"/>
</dbReference>
<evidence type="ECO:0000256" key="2">
    <source>
        <dbReference type="SAM" id="Phobius"/>
    </source>
</evidence>
<keyword evidence="2" id="KW-0812">Transmembrane</keyword>
<dbReference type="EMBL" id="JBHSFV010000008">
    <property type="protein sequence ID" value="MFC4634907.1"/>
    <property type="molecule type" value="Genomic_DNA"/>
</dbReference>
<sequence>MKKFRFYLYITVSVILFFIVITFIATPIVVKNQTIDFLDNQIRSAQQDTKELGMLGGEFMSNDGNKEKVITGIQKGIVNSYDQTVFNSLIDWSGKILAHPDATLIGTRINEDESLTSTIDNVITGSKLYKYIHATKENTALSSSNIIHLELIPESDMIIAAHLNVSDLEASMTAYKSQTYTIFFITGLLSLLSLLMTTRVLSSYYEAQIAIKSTKIEDSVLNLNKLNMSLEKYQKNLLELKNETNTVSVTEEKPTEVSKQRLLTYVRNELVPVNIEDIAYIYVEHKITYLVCKDGRRSTSNESLDQIYASLDSKVFFRANRQIIVSIEAISKITKFGNNALKIQTNPVSEVDIVIGKNKAALFRQWLDL</sequence>
<feature type="domain" description="HTH LytTR-type" evidence="3">
    <location>
        <begin position="268"/>
        <end position="368"/>
    </location>
</feature>
<keyword evidence="5" id="KW-1185">Reference proteome</keyword>
<accession>A0ABV9HXK8</accession>
<proteinExistence type="predicted"/>
<reference evidence="5" key="1">
    <citation type="journal article" date="2019" name="Int. J. Syst. Evol. Microbiol.">
        <title>The Global Catalogue of Microorganisms (GCM) 10K type strain sequencing project: providing services to taxonomists for standard genome sequencing and annotation.</title>
        <authorList>
            <consortium name="The Broad Institute Genomics Platform"/>
            <consortium name="The Broad Institute Genome Sequencing Center for Infectious Disease"/>
            <person name="Wu L."/>
            <person name="Ma J."/>
        </authorList>
    </citation>
    <scope>NUCLEOTIDE SEQUENCE [LARGE SCALE GENOMIC DNA]</scope>
    <source>
        <strain evidence="5">YJ-61-S</strain>
    </source>
</reference>
<evidence type="ECO:0000313" key="5">
    <source>
        <dbReference type="Proteomes" id="UP001596043"/>
    </source>
</evidence>
<feature type="transmembrane region" description="Helical" evidence="2">
    <location>
        <begin position="182"/>
        <end position="205"/>
    </location>
</feature>
<feature type="coiled-coil region" evidence="1">
    <location>
        <begin position="216"/>
        <end position="243"/>
    </location>
</feature>
<dbReference type="InterPro" id="IPR007492">
    <property type="entry name" value="LytTR_DNA-bd_dom"/>
</dbReference>